<evidence type="ECO:0000313" key="3">
    <source>
        <dbReference type="Proteomes" id="UP000747542"/>
    </source>
</evidence>
<accession>A0A8J5N8T1</accession>
<dbReference type="PANTHER" id="PTHR10742:SF398">
    <property type="entry name" value="AMINE OXIDASE DOMAIN-CONTAINING PROTEIN-RELATED"/>
    <property type="match status" value="1"/>
</dbReference>
<dbReference type="Pfam" id="PF13450">
    <property type="entry name" value="NAD_binding_8"/>
    <property type="match status" value="1"/>
</dbReference>
<dbReference type="Pfam" id="PF01593">
    <property type="entry name" value="Amino_oxidase"/>
    <property type="match status" value="1"/>
</dbReference>
<dbReference type="GO" id="GO:0046592">
    <property type="term" value="F:polyamine oxidase activity"/>
    <property type="evidence" value="ECO:0007669"/>
    <property type="project" value="TreeGrafter"/>
</dbReference>
<dbReference type="Gene3D" id="3.50.50.60">
    <property type="entry name" value="FAD/NAD(P)-binding domain"/>
    <property type="match status" value="1"/>
</dbReference>
<dbReference type="PANTHER" id="PTHR10742">
    <property type="entry name" value="FLAVIN MONOAMINE OXIDASE"/>
    <property type="match status" value="1"/>
</dbReference>
<dbReference type="InterPro" id="IPR036188">
    <property type="entry name" value="FAD/NAD-bd_sf"/>
</dbReference>
<sequence>MVSIPHKVRVCIVGAGVSGLGAAQRLIKCGIVDLVILEAQDRVGGRVHTVEYGEHHLEMGAQWIHGEEGNVVYDFASENDLIDDELSLIQTGTGNTIFVRHNGEIVPEEVQEEFSLVTANLSESSEKDFHTYPHSSGQYFTEKFKTENKWGTLGEELLNWYGRFQNCIDGSDSWFDISAKEQNNYKECPGNISETVPSSCLFLNSPVKSIDWGICTSASTSGCKVTLTSDQVIQADHIIFTPSLGFLKAMAKEVFNPPLPRTKVDAIQGLGFGVVDKVYIKFPHRWWDESCDGFSFLHDLKEVPDSITKENWEYGVLGFYEVFKHPDMMCGWLTGPAALMMEQTPKEEVAKRCAAMLRERLSHKFKVPDVIWCTSSSWGSNPWIKGSYSLCTMKTEAMGVKAADLAEPLIDSNNVPLVCFAGEATHDCYYSTVHGALETGWREADRLVKYLKSNRAHL</sequence>
<evidence type="ECO:0000313" key="2">
    <source>
        <dbReference type="EMBL" id="KAG7176046.1"/>
    </source>
</evidence>
<organism evidence="2 3">
    <name type="scientific">Homarus americanus</name>
    <name type="common">American lobster</name>
    <dbReference type="NCBI Taxonomy" id="6706"/>
    <lineage>
        <taxon>Eukaryota</taxon>
        <taxon>Metazoa</taxon>
        <taxon>Ecdysozoa</taxon>
        <taxon>Arthropoda</taxon>
        <taxon>Crustacea</taxon>
        <taxon>Multicrustacea</taxon>
        <taxon>Malacostraca</taxon>
        <taxon>Eumalacostraca</taxon>
        <taxon>Eucarida</taxon>
        <taxon>Decapoda</taxon>
        <taxon>Pleocyemata</taxon>
        <taxon>Astacidea</taxon>
        <taxon>Nephropoidea</taxon>
        <taxon>Nephropidae</taxon>
        <taxon>Homarus</taxon>
    </lineage>
</organism>
<keyword evidence="3" id="KW-1185">Reference proteome</keyword>
<reference evidence="2" key="1">
    <citation type="journal article" date="2021" name="Sci. Adv.">
        <title>The American lobster genome reveals insights on longevity, neural, and immune adaptations.</title>
        <authorList>
            <person name="Polinski J.M."/>
            <person name="Zimin A.V."/>
            <person name="Clark K.F."/>
            <person name="Kohn A.B."/>
            <person name="Sadowski N."/>
            <person name="Timp W."/>
            <person name="Ptitsyn A."/>
            <person name="Khanna P."/>
            <person name="Romanova D.Y."/>
            <person name="Williams P."/>
            <person name="Greenwood S.J."/>
            <person name="Moroz L.L."/>
            <person name="Walt D.R."/>
            <person name="Bodnar A.G."/>
        </authorList>
    </citation>
    <scope>NUCLEOTIDE SEQUENCE</scope>
    <source>
        <strain evidence="2">GMGI-L3</strain>
    </source>
</reference>
<comment type="caution">
    <text evidence="2">The sequence shown here is derived from an EMBL/GenBank/DDBJ whole genome shotgun (WGS) entry which is preliminary data.</text>
</comment>
<dbReference type="InterPro" id="IPR002937">
    <property type="entry name" value="Amino_oxidase"/>
</dbReference>
<dbReference type="Proteomes" id="UP000747542">
    <property type="component" value="Unassembled WGS sequence"/>
</dbReference>
<dbReference type="PRINTS" id="PR00419">
    <property type="entry name" value="ADXRDTASE"/>
</dbReference>
<protein>
    <submittedName>
        <fullName evidence="2">Spermine oxidase-like</fullName>
    </submittedName>
</protein>
<name>A0A8J5N8T1_HOMAM</name>
<gene>
    <name evidence="2" type="primary">SMOX-L</name>
    <name evidence="2" type="ORF">Hamer_G017013</name>
</gene>
<dbReference type="EMBL" id="JAHLQT010004419">
    <property type="protein sequence ID" value="KAG7176046.1"/>
    <property type="molecule type" value="Genomic_DNA"/>
</dbReference>
<dbReference type="SUPFAM" id="SSF51905">
    <property type="entry name" value="FAD/NAD(P)-binding domain"/>
    <property type="match status" value="1"/>
</dbReference>
<proteinExistence type="predicted"/>
<feature type="domain" description="Amine oxidase" evidence="1">
    <location>
        <begin position="144"/>
        <end position="447"/>
    </location>
</feature>
<dbReference type="AlphaFoldDB" id="A0A8J5N8T1"/>
<evidence type="ECO:0000259" key="1">
    <source>
        <dbReference type="Pfam" id="PF01593"/>
    </source>
</evidence>
<dbReference type="SUPFAM" id="SSF54373">
    <property type="entry name" value="FAD-linked reductases, C-terminal domain"/>
    <property type="match status" value="1"/>
</dbReference>
<dbReference type="InterPro" id="IPR050281">
    <property type="entry name" value="Flavin_monoamine_oxidase"/>
</dbReference>
<dbReference type="Gene3D" id="3.90.660.10">
    <property type="match status" value="1"/>
</dbReference>